<keyword evidence="2" id="KW-0520">NAD</keyword>
<sequence>MTAGAIPFVARAGDSETDAWVQALQQAMPGERVVRFDALSAEERATCTVAVVANPEPADLRQLPALQWVHSVWAGVERLVAELGDTPLKIVRLVDPQLADTMAEAVLAWTLYLHRDMPRYARQQAEAIWQSQPYVPARQRTVGLLGLGALGEAAARRLLTANFQVRGWSRKHKAIEGVTCFAGDDELQPMLTACDILVCLLPLTPQTTGLLNTERLAWLPRGAQLINFARGRIVDDEALRAALVSGQIAHAVLDVFATEPLPPSEWQWKHPGVTVLPHCSGPTDLGTAAAIVAGNVGNWRQTGELPPAINLGRGY</sequence>
<dbReference type="SUPFAM" id="SSF51735">
    <property type="entry name" value="NAD(P)-binding Rossmann-fold domains"/>
    <property type="match status" value="1"/>
</dbReference>
<comment type="caution">
    <text evidence="4">The sequence shown here is derived from an EMBL/GenBank/DDBJ whole genome shotgun (WGS) entry which is preliminary data.</text>
</comment>
<evidence type="ECO:0000259" key="3">
    <source>
        <dbReference type="Pfam" id="PF02826"/>
    </source>
</evidence>
<protein>
    <submittedName>
        <fullName evidence="4">Glyoxylate/hydroxypyruvate reductase A</fullName>
    </submittedName>
</protein>
<name>A0ABP3VEL8_9BURK</name>
<accession>A0ABP3VEL8</accession>
<dbReference type="CDD" id="cd12164">
    <property type="entry name" value="GDH_like_2"/>
    <property type="match status" value="1"/>
</dbReference>
<organism evidence="4 5">
    <name type="scientific">Ideonella azotifigens</name>
    <dbReference type="NCBI Taxonomy" id="513160"/>
    <lineage>
        <taxon>Bacteria</taxon>
        <taxon>Pseudomonadati</taxon>
        <taxon>Pseudomonadota</taxon>
        <taxon>Betaproteobacteria</taxon>
        <taxon>Burkholderiales</taxon>
        <taxon>Sphaerotilaceae</taxon>
        <taxon>Ideonella</taxon>
    </lineage>
</organism>
<dbReference type="InterPro" id="IPR006140">
    <property type="entry name" value="D-isomer_DH_NAD-bd"/>
</dbReference>
<evidence type="ECO:0000256" key="2">
    <source>
        <dbReference type="ARBA" id="ARBA00023027"/>
    </source>
</evidence>
<evidence type="ECO:0000313" key="4">
    <source>
        <dbReference type="EMBL" id="GAA0753363.1"/>
    </source>
</evidence>
<proteinExistence type="predicted"/>
<feature type="domain" description="D-isomer specific 2-hydroxyacid dehydrogenase NAD-binding" evidence="3">
    <location>
        <begin position="109"/>
        <end position="280"/>
    </location>
</feature>
<dbReference type="PANTHER" id="PTHR43333:SF1">
    <property type="entry name" value="D-ISOMER SPECIFIC 2-HYDROXYACID DEHYDROGENASE NAD-BINDING DOMAIN-CONTAINING PROTEIN"/>
    <property type="match status" value="1"/>
</dbReference>
<dbReference type="InterPro" id="IPR036291">
    <property type="entry name" value="NAD(P)-bd_dom_sf"/>
</dbReference>
<dbReference type="Pfam" id="PF02826">
    <property type="entry name" value="2-Hacid_dh_C"/>
    <property type="match status" value="1"/>
</dbReference>
<dbReference type="RefSeq" id="WP_141289323.1">
    <property type="nucleotide sequence ID" value="NZ_BAAAEW010000018.1"/>
</dbReference>
<reference evidence="5" key="1">
    <citation type="journal article" date="2019" name="Int. J. Syst. Evol. Microbiol.">
        <title>The Global Catalogue of Microorganisms (GCM) 10K type strain sequencing project: providing services to taxonomists for standard genome sequencing and annotation.</title>
        <authorList>
            <consortium name="The Broad Institute Genomics Platform"/>
            <consortium name="The Broad Institute Genome Sequencing Center for Infectious Disease"/>
            <person name="Wu L."/>
            <person name="Ma J."/>
        </authorList>
    </citation>
    <scope>NUCLEOTIDE SEQUENCE [LARGE SCALE GENOMIC DNA]</scope>
    <source>
        <strain evidence="5">JCM 15503</strain>
    </source>
</reference>
<dbReference type="Gene3D" id="3.40.50.720">
    <property type="entry name" value="NAD(P)-binding Rossmann-like Domain"/>
    <property type="match status" value="2"/>
</dbReference>
<dbReference type="EMBL" id="BAAAEW010000018">
    <property type="protein sequence ID" value="GAA0753363.1"/>
    <property type="molecule type" value="Genomic_DNA"/>
</dbReference>
<evidence type="ECO:0000256" key="1">
    <source>
        <dbReference type="ARBA" id="ARBA00023002"/>
    </source>
</evidence>
<dbReference type="Proteomes" id="UP001500279">
    <property type="component" value="Unassembled WGS sequence"/>
</dbReference>
<evidence type="ECO:0000313" key="5">
    <source>
        <dbReference type="Proteomes" id="UP001500279"/>
    </source>
</evidence>
<dbReference type="PANTHER" id="PTHR43333">
    <property type="entry name" value="2-HACID_DH_C DOMAIN-CONTAINING PROTEIN"/>
    <property type="match status" value="1"/>
</dbReference>
<gene>
    <name evidence="4" type="ORF">GCM10009107_28360</name>
</gene>
<keyword evidence="1" id="KW-0560">Oxidoreductase</keyword>
<keyword evidence="5" id="KW-1185">Reference proteome</keyword>